<reference evidence="13" key="1">
    <citation type="submission" date="2014-03" db="EMBL/GenBank/DDBJ databases">
        <authorList>
            <person name="Casaregola S."/>
        </authorList>
    </citation>
    <scope>NUCLEOTIDE SEQUENCE [LARGE SCALE GENOMIC DNA]</scope>
    <source>
        <strain evidence="13">CLIB 918</strain>
    </source>
</reference>
<feature type="domain" description="ABC transporter" evidence="12">
    <location>
        <begin position="481"/>
        <end position="704"/>
    </location>
</feature>
<comment type="similarity">
    <text evidence="2">Belongs to the ABC transporter superfamily. ABCA family.</text>
</comment>
<evidence type="ECO:0000256" key="7">
    <source>
        <dbReference type="ARBA" id="ARBA00022840"/>
    </source>
</evidence>
<evidence type="ECO:0000259" key="12">
    <source>
        <dbReference type="PROSITE" id="PS50893"/>
    </source>
</evidence>
<feature type="transmembrane region" description="Helical" evidence="11">
    <location>
        <begin position="387"/>
        <end position="408"/>
    </location>
</feature>
<keyword evidence="14" id="KW-1185">Reference proteome</keyword>
<keyword evidence="3" id="KW-0813">Transport</keyword>
<evidence type="ECO:0000256" key="8">
    <source>
        <dbReference type="ARBA" id="ARBA00022989"/>
    </source>
</evidence>
<proteinExistence type="inferred from homology"/>
<dbReference type="OrthoDB" id="8061355at2759"/>
<evidence type="ECO:0000256" key="3">
    <source>
        <dbReference type="ARBA" id="ARBA00022448"/>
    </source>
</evidence>
<feature type="transmembrane region" description="Helical" evidence="11">
    <location>
        <begin position="1139"/>
        <end position="1163"/>
    </location>
</feature>
<dbReference type="GO" id="GO:0016887">
    <property type="term" value="F:ATP hydrolysis activity"/>
    <property type="evidence" value="ECO:0007669"/>
    <property type="project" value="InterPro"/>
</dbReference>
<dbReference type="PROSITE" id="PS50893">
    <property type="entry name" value="ABC_TRANSPORTER_2"/>
    <property type="match status" value="2"/>
</dbReference>
<dbReference type="PANTHER" id="PTHR19229">
    <property type="entry name" value="ATP-BINDING CASSETTE TRANSPORTER SUBFAMILY A ABCA"/>
    <property type="match status" value="1"/>
</dbReference>
<comment type="subcellular location">
    <subcellularLocation>
        <location evidence="1">Membrane</location>
        <topology evidence="1">Multi-pass membrane protein</topology>
    </subcellularLocation>
</comment>
<dbReference type="GO" id="GO:0016020">
    <property type="term" value="C:membrane"/>
    <property type="evidence" value="ECO:0007669"/>
    <property type="project" value="UniProtKB-SubCell"/>
</dbReference>
<feature type="transmembrane region" description="Helical" evidence="11">
    <location>
        <begin position="327"/>
        <end position="349"/>
    </location>
</feature>
<evidence type="ECO:0000256" key="5">
    <source>
        <dbReference type="ARBA" id="ARBA00022737"/>
    </source>
</evidence>
<dbReference type="Gene3D" id="3.40.50.300">
    <property type="entry name" value="P-loop containing nucleotide triphosphate hydrolases"/>
    <property type="match status" value="2"/>
</dbReference>
<dbReference type="InterPro" id="IPR003439">
    <property type="entry name" value="ABC_transporter-like_ATP-bd"/>
</dbReference>
<sequence>MDTLDQTSAIELSSDVGVLGSEQSPLFYTISDSYYVQVGQQIVALYRKALLLLQRSWKSTLLRAYVIPICFCVVMGVIKNLFSPYAVYGVGKPYNIPELSSVVGNRLIPYYASENAVITDEMTRIMSRALSGVPSSQVIPLENSDQIYTTCAQNLQGSSKCLAAIQWNRVDLRGDVPIYNYTIRGNTGMRNIDVESGTDVDKTLLPLQWAVDQAITNSTATPQTMPFTSESMEWYKKQRIRRFMKVIRDWIAPALYITMIGVVYHMAGSIASERQAGITNLLTSMGNHQLSRVLANHLAFSSVYAPCWVALGFIFSYLYYMDSSPAIMIFFHIFSGLSQVSWSIFLANIFNNAQLSGITSSGVSAILAVLTSVQAQVKGGGGHAAGAIYVLSFIFPPMNYCFFMQNAARAQMNQDALNLVEFPDDSSVYSLVIFFAAIFQIFFFIGLSMLIERVVYGSPKAISEDASPGNAIEINNLSKIYKTGSIWKYFKKNTNTVTAVNDLSLQVIPGQIFSLLGANGSGKTTTLEIIAGIQTASKGNITFAKGSKIGICPQKNVLWDNLTVREHIEIWARIKGVPVEHISEVTSFLIKSCDLEHKQSTMTKNLSGGQKRKVQLAIMFAGGSNVCCIDEASSGLDPVSRRIIWDILLAFRDTHTIILTTHFLDEADILSDHIAILSKGCLKASGTSVHLKNTLGEGYRVFVSHPATGAEEIHEFPDASGVSALISLLEQTNQQYRVAGPQLEDVFLNLASEDHADFNKDFNIGNGTLKSEDAESILLNEVDNNPVGFLVQLRSMLKKRYIIFRRSPLPEIVFFIVPIVVAIATSSFLASFPGSFCQSGGQFQVQKYTTLDISDPMDIPIATAELYNSSLAGLRTFLSGITSYNMDDFSNNATLAAEKSYKFFTEKATILNSYDAWNRYINTQYQNVTPGGVFIDNPIVAYQADDKGGVFTGTSMFNLLTNLRANGTVSIVANFSPFQVPWVLNTGNILQFTIYFGLSMACGPAFAGLYPTYERLSKVRAMQYSNGLRVTPLWTAYLFFDFWLVVIISAIVTGIMVGRLQYMNGPGYMFLVLVLYGMASTLLSFVVSLFVKSQLAAFAIVAAYQAAYLFIYLIGYMSIEAYGAPETIDQHLNIVHFTLALISPISSLARAIFVAVNLFGLLCTTPNEITYMGNILAYGGPILYLIVQCVLLFLFLLYWESGNFKTHWSLTKRVFSRKKKNSSGGGGNQLSLEEKLGDIPEDVVIETKRVQSNLSQFDNGLALENVSKTFGTNTVVDDVTFGVVKGECFALLGPNGAGKTTAFNMIRGEISMTAGEIFVTGIPVSQQRALARTRLGVCPQFDAMDKMTVKEILTFYAMLRGIKSDRIKIHVDNIIEAVGIGRFRTRMASKLSGGNKRKLSLGVALIGNPRVLLLDEPSSGMDAFAKRIMWRTLASVSNGRSIVLTTHSMEEADALANRAGILAKHMLACGTTEDLRNKHGNGLHVHIVCRSAPETSIQEMEAIVTWMQRMLPGAQVEDRMYQGQIKMSIPIAGTATASTMVSYDKASYKDDGSSQSIHSSSQTNVSGSSSKNTHKLSEIFDLLESCKAEMDIDSYSVSHTSLEEVFLKIVGQYNKSHNDDVH</sequence>
<dbReference type="PANTHER" id="PTHR19229:SF36">
    <property type="entry name" value="ATP-BINDING CASSETTE SUB-FAMILY A MEMBER 2"/>
    <property type="match status" value="1"/>
</dbReference>
<keyword evidence="5" id="KW-0677">Repeat</keyword>
<feature type="transmembrane region" description="Helical" evidence="11">
    <location>
        <begin position="1175"/>
        <end position="1199"/>
    </location>
</feature>
<evidence type="ECO:0000256" key="2">
    <source>
        <dbReference type="ARBA" id="ARBA00008869"/>
    </source>
</evidence>
<dbReference type="STRING" id="1173061.A0A0J9X7F0"/>
<feature type="region of interest" description="Disordered" evidence="10">
    <location>
        <begin position="1549"/>
        <end position="1572"/>
    </location>
</feature>
<dbReference type="GO" id="GO:0140359">
    <property type="term" value="F:ABC-type transporter activity"/>
    <property type="evidence" value="ECO:0007669"/>
    <property type="project" value="InterPro"/>
</dbReference>
<organism evidence="13 14">
    <name type="scientific">Geotrichum candidum</name>
    <name type="common">Oospora lactis</name>
    <name type="synonym">Dipodascus geotrichum</name>
    <dbReference type="NCBI Taxonomy" id="1173061"/>
    <lineage>
        <taxon>Eukaryota</taxon>
        <taxon>Fungi</taxon>
        <taxon>Dikarya</taxon>
        <taxon>Ascomycota</taxon>
        <taxon>Saccharomycotina</taxon>
        <taxon>Dipodascomycetes</taxon>
        <taxon>Dipodascales</taxon>
        <taxon>Dipodascaceae</taxon>
        <taxon>Geotrichum</taxon>
    </lineage>
</organism>
<dbReference type="EMBL" id="CCBN010000004">
    <property type="protein sequence ID" value="CDO53121.1"/>
    <property type="molecule type" value="Genomic_DNA"/>
</dbReference>
<comment type="caution">
    <text evidence="13">The sequence shown here is derived from an EMBL/GenBank/DDBJ whole genome shotgun (WGS) entry which is preliminary data.</text>
</comment>
<keyword evidence="7" id="KW-0067">ATP-binding</keyword>
<evidence type="ECO:0000313" key="14">
    <source>
        <dbReference type="Proteomes" id="UP000242525"/>
    </source>
</evidence>
<feature type="transmembrane region" description="Helical" evidence="11">
    <location>
        <begin position="1068"/>
        <end position="1091"/>
    </location>
</feature>
<feature type="transmembrane region" description="Helical" evidence="11">
    <location>
        <begin position="428"/>
        <end position="451"/>
    </location>
</feature>
<keyword evidence="6" id="KW-0547">Nucleotide-binding</keyword>
<evidence type="ECO:0000256" key="9">
    <source>
        <dbReference type="ARBA" id="ARBA00023136"/>
    </source>
</evidence>
<feature type="transmembrane region" description="Helical" evidence="11">
    <location>
        <begin position="62"/>
        <end position="82"/>
    </location>
</feature>
<feature type="transmembrane region" description="Helical" evidence="11">
    <location>
        <begin position="298"/>
        <end position="320"/>
    </location>
</feature>
<dbReference type="InterPro" id="IPR003593">
    <property type="entry name" value="AAA+_ATPase"/>
</dbReference>
<feature type="transmembrane region" description="Helical" evidence="11">
    <location>
        <begin position="992"/>
        <end position="1013"/>
    </location>
</feature>
<evidence type="ECO:0000256" key="10">
    <source>
        <dbReference type="SAM" id="MobiDB-lite"/>
    </source>
</evidence>
<feature type="transmembrane region" description="Helical" evidence="11">
    <location>
        <begin position="246"/>
        <end position="267"/>
    </location>
</feature>
<dbReference type="PROSITE" id="PS00211">
    <property type="entry name" value="ABC_TRANSPORTER_1"/>
    <property type="match status" value="2"/>
</dbReference>
<evidence type="ECO:0000256" key="1">
    <source>
        <dbReference type="ARBA" id="ARBA00004141"/>
    </source>
</evidence>
<keyword evidence="4 11" id="KW-0812">Transmembrane</keyword>
<protein>
    <submittedName>
        <fullName evidence="13">Similar to Saccharomyces cerevisiae YOL075C Putative ABC transporter</fullName>
    </submittedName>
</protein>
<evidence type="ECO:0000256" key="11">
    <source>
        <dbReference type="SAM" id="Phobius"/>
    </source>
</evidence>
<name>A0A0J9X7F0_GEOCN</name>
<feature type="domain" description="ABC transporter" evidence="12">
    <location>
        <begin position="1261"/>
        <end position="1488"/>
    </location>
</feature>
<evidence type="ECO:0000313" key="13">
    <source>
        <dbReference type="EMBL" id="CDO53121.1"/>
    </source>
</evidence>
<dbReference type="Pfam" id="PF00005">
    <property type="entry name" value="ABC_tran"/>
    <property type="match status" value="2"/>
</dbReference>
<dbReference type="SMART" id="SM00382">
    <property type="entry name" value="AAA"/>
    <property type="match status" value="2"/>
</dbReference>
<feature type="transmembrane region" description="Helical" evidence="11">
    <location>
        <begin position="1034"/>
        <end position="1056"/>
    </location>
</feature>
<dbReference type="InterPro" id="IPR017871">
    <property type="entry name" value="ABC_transporter-like_CS"/>
</dbReference>
<dbReference type="SUPFAM" id="SSF52540">
    <property type="entry name" value="P-loop containing nucleoside triphosphate hydrolases"/>
    <property type="match status" value="2"/>
</dbReference>
<keyword evidence="9 11" id="KW-0472">Membrane</keyword>
<dbReference type="Pfam" id="PF12698">
    <property type="entry name" value="ABC2_membrane_3"/>
    <property type="match status" value="1"/>
</dbReference>
<feature type="transmembrane region" description="Helical" evidence="11">
    <location>
        <begin position="355"/>
        <end position="375"/>
    </location>
</feature>
<feature type="transmembrane region" description="Helical" evidence="11">
    <location>
        <begin position="812"/>
        <end position="832"/>
    </location>
</feature>
<dbReference type="FunFam" id="3.40.50.300:FF:001345">
    <property type="entry name" value="Related to ABC transporter"/>
    <property type="match status" value="1"/>
</dbReference>
<dbReference type="InterPro" id="IPR026082">
    <property type="entry name" value="ABCA"/>
</dbReference>
<dbReference type="GO" id="GO:0005524">
    <property type="term" value="F:ATP binding"/>
    <property type="evidence" value="ECO:0007669"/>
    <property type="project" value="UniProtKB-KW"/>
</dbReference>
<dbReference type="CDD" id="cd03263">
    <property type="entry name" value="ABC_subfamily_A"/>
    <property type="match status" value="2"/>
</dbReference>
<keyword evidence="8 11" id="KW-1133">Transmembrane helix</keyword>
<feature type="transmembrane region" description="Helical" evidence="11">
    <location>
        <begin position="1098"/>
        <end position="1119"/>
    </location>
</feature>
<dbReference type="GO" id="GO:0005319">
    <property type="term" value="F:lipid transporter activity"/>
    <property type="evidence" value="ECO:0007669"/>
    <property type="project" value="TreeGrafter"/>
</dbReference>
<feature type="compositionally biased region" description="Low complexity" evidence="10">
    <location>
        <begin position="1553"/>
        <end position="1570"/>
    </location>
</feature>
<gene>
    <name evidence="13" type="ORF">BN980_GECA04s04663g</name>
</gene>
<evidence type="ECO:0000256" key="4">
    <source>
        <dbReference type="ARBA" id="ARBA00022692"/>
    </source>
</evidence>
<dbReference type="InterPro" id="IPR013525">
    <property type="entry name" value="ABC2_TM"/>
</dbReference>
<dbReference type="Proteomes" id="UP000242525">
    <property type="component" value="Unassembled WGS sequence"/>
</dbReference>
<accession>A0A0J9X7F0</accession>
<dbReference type="InterPro" id="IPR027417">
    <property type="entry name" value="P-loop_NTPase"/>
</dbReference>
<evidence type="ECO:0000256" key="6">
    <source>
        <dbReference type="ARBA" id="ARBA00022741"/>
    </source>
</evidence>